<dbReference type="PANTHER" id="PTHR43378:SF2">
    <property type="entry name" value="UDP-3-O-ACYLGLUCOSAMINE N-ACYLTRANSFERASE 1, MITOCHONDRIAL-RELATED"/>
    <property type="match status" value="1"/>
</dbReference>
<dbReference type="EC" id="2.3.1.191" evidence="7"/>
<dbReference type="Pfam" id="PF00132">
    <property type="entry name" value="Hexapep"/>
    <property type="match status" value="1"/>
</dbReference>
<dbReference type="GO" id="GO:0016410">
    <property type="term" value="F:N-acyltransferase activity"/>
    <property type="evidence" value="ECO:0007669"/>
    <property type="project" value="InterPro"/>
</dbReference>
<keyword evidence="2 7" id="KW-0441">Lipid A biosynthesis</keyword>
<comment type="catalytic activity">
    <reaction evidence="7">
        <text>a UDP-3-O-[(3R)-3-hydroxyacyl]-alpha-D-glucosamine + a (3R)-hydroxyacyl-[ACP] = a UDP-2-N,3-O-bis[(3R)-3-hydroxyacyl]-alpha-D-glucosamine + holo-[ACP] + H(+)</text>
        <dbReference type="Rhea" id="RHEA:53836"/>
        <dbReference type="Rhea" id="RHEA-COMP:9685"/>
        <dbReference type="Rhea" id="RHEA-COMP:9945"/>
        <dbReference type="ChEBI" id="CHEBI:15378"/>
        <dbReference type="ChEBI" id="CHEBI:64479"/>
        <dbReference type="ChEBI" id="CHEBI:78827"/>
        <dbReference type="ChEBI" id="CHEBI:137740"/>
        <dbReference type="ChEBI" id="CHEBI:137748"/>
        <dbReference type="EC" id="2.3.1.191"/>
    </reaction>
</comment>
<comment type="similarity">
    <text evidence="7">Belongs to the transferase hexapeptide repeat family. LpxD subfamily.</text>
</comment>
<proteinExistence type="inferred from homology"/>
<dbReference type="GO" id="GO:0016020">
    <property type="term" value="C:membrane"/>
    <property type="evidence" value="ECO:0007669"/>
    <property type="project" value="GOC"/>
</dbReference>
<keyword evidence="3 7" id="KW-0808">Transferase</keyword>
<dbReference type="OrthoDB" id="9784739at2"/>
<dbReference type="Gene3D" id="3.40.1390.10">
    <property type="entry name" value="MurE/MurF, N-terminal domain"/>
    <property type="match status" value="1"/>
</dbReference>
<dbReference type="KEGG" id="hdi:HDIA_1403"/>
<dbReference type="SUPFAM" id="SSF51161">
    <property type="entry name" value="Trimeric LpxA-like enzymes"/>
    <property type="match status" value="1"/>
</dbReference>
<evidence type="ECO:0000256" key="3">
    <source>
        <dbReference type="ARBA" id="ARBA00022679"/>
    </source>
</evidence>
<dbReference type="AlphaFoldDB" id="A0A2C9D3U6"/>
<evidence type="ECO:0000313" key="10">
    <source>
        <dbReference type="Proteomes" id="UP000223606"/>
    </source>
</evidence>
<dbReference type="Pfam" id="PF04613">
    <property type="entry name" value="LpxD"/>
    <property type="match status" value="1"/>
</dbReference>
<keyword evidence="6 7" id="KW-0012">Acyltransferase</keyword>
<dbReference type="CDD" id="cd03352">
    <property type="entry name" value="LbH_LpxD"/>
    <property type="match status" value="1"/>
</dbReference>
<comment type="pathway">
    <text evidence="7">Bacterial outer membrane biogenesis; LPS lipid A biosynthesis.</text>
</comment>
<evidence type="ECO:0000259" key="8">
    <source>
        <dbReference type="Pfam" id="PF04613"/>
    </source>
</evidence>
<evidence type="ECO:0000256" key="6">
    <source>
        <dbReference type="ARBA" id="ARBA00023315"/>
    </source>
</evidence>
<dbReference type="Proteomes" id="UP000223606">
    <property type="component" value="Chromosome 1"/>
</dbReference>
<evidence type="ECO:0000256" key="4">
    <source>
        <dbReference type="ARBA" id="ARBA00022737"/>
    </source>
</evidence>
<dbReference type="RefSeq" id="WP_099555522.1">
    <property type="nucleotide sequence ID" value="NZ_LT960614.1"/>
</dbReference>
<keyword evidence="1 7" id="KW-0444">Lipid biosynthesis</keyword>
<dbReference type="NCBIfam" id="TIGR01853">
    <property type="entry name" value="lipid_A_lpxD"/>
    <property type="match status" value="1"/>
</dbReference>
<keyword evidence="5 7" id="KW-0443">Lipid metabolism</keyword>
<dbReference type="InterPro" id="IPR007691">
    <property type="entry name" value="LpxD"/>
</dbReference>
<dbReference type="InterPro" id="IPR001451">
    <property type="entry name" value="Hexapep"/>
</dbReference>
<dbReference type="UniPathway" id="UPA00973"/>
<evidence type="ECO:0000313" key="9">
    <source>
        <dbReference type="EMBL" id="SON54944.1"/>
    </source>
</evidence>
<comment type="subunit">
    <text evidence="7">Homotrimer.</text>
</comment>
<dbReference type="GO" id="GO:0009245">
    <property type="term" value="P:lipid A biosynthetic process"/>
    <property type="evidence" value="ECO:0007669"/>
    <property type="project" value="UniProtKB-UniRule"/>
</dbReference>
<dbReference type="NCBIfam" id="NF002060">
    <property type="entry name" value="PRK00892.1"/>
    <property type="match status" value="1"/>
</dbReference>
<keyword evidence="10" id="KW-1185">Reference proteome</keyword>
<evidence type="ECO:0000256" key="7">
    <source>
        <dbReference type="HAMAP-Rule" id="MF_00523"/>
    </source>
</evidence>
<keyword evidence="4 7" id="KW-0677">Repeat</keyword>
<comment type="function">
    <text evidence="7">Catalyzes the N-acylation of UDP-3-O-acylglucosamine using 3-hydroxyacyl-ACP as the acyl donor. Is involved in the biosynthesis of lipid A, a phosphorylated glycolipid that anchors the lipopolysaccharide to the outer membrane of the cell.</text>
</comment>
<evidence type="ECO:0000256" key="2">
    <source>
        <dbReference type="ARBA" id="ARBA00022556"/>
    </source>
</evidence>
<dbReference type="PANTHER" id="PTHR43378">
    <property type="entry name" value="UDP-3-O-ACYLGLUCOSAMINE N-ACYLTRANSFERASE"/>
    <property type="match status" value="1"/>
</dbReference>
<dbReference type="InterPro" id="IPR018357">
    <property type="entry name" value="Hexapep_transf_CS"/>
</dbReference>
<dbReference type="HAMAP" id="MF_00523">
    <property type="entry name" value="LpxD"/>
    <property type="match status" value="1"/>
</dbReference>
<dbReference type="EMBL" id="LT960614">
    <property type="protein sequence ID" value="SON54944.1"/>
    <property type="molecule type" value="Genomic_DNA"/>
</dbReference>
<evidence type="ECO:0000256" key="5">
    <source>
        <dbReference type="ARBA" id="ARBA00023098"/>
    </source>
</evidence>
<evidence type="ECO:0000256" key="1">
    <source>
        <dbReference type="ARBA" id="ARBA00022516"/>
    </source>
</evidence>
<accession>A0A2C9D3U6</accession>
<feature type="domain" description="UDP-3-O-[3-hydroxymyristoyl] glucosamine N-acyltransferase non-repeat region" evidence="8">
    <location>
        <begin position="33"/>
        <end position="100"/>
    </location>
</feature>
<dbReference type="InterPro" id="IPR020573">
    <property type="entry name" value="UDP_GlcNAc_AcTrfase_non-rep"/>
</dbReference>
<sequence length="350" mass="35898">MSDPKFFHPVRSLTAAEIAEFVGGTLASGDPETRIDAVAPIGDAGPGQLTFLDNPRYAPQLRETRAAICICAAKYAAMAPEGVAVIVAAAPYRASAQVVQALFPDATKLKGSFGNEGIHPSAVVDPSARLEAGVTVEPGAVIGPEVEIGSGTVVCANAVIGKGVRIGRDGYVGPGASVLYALVGNRVILHPGCRIGQDGFGFAMGPGGHLKVPQIGRVIIQDDVEIGANTTIDRGSNRDTIIGEGTKIDNAVQVGHNVVVGRHCVIVSQSGISGSTRLDDYVALGGQAGLSGHLHIGMGAQVAGNSGVADDIPAGERWMGSPAKPIRQFMKETRTLRKLAAAASGEKDSD</sequence>
<dbReference type="Gene3D" id="2.160.10.10">
    <property type="entry name" value="Hexapeptide repeat proteins"/>
    <property type="match status" value="1"/>
</dbReference>
<reference evidence="10" key="1">
    <citation type="submission" date="2017-09" db="EMBL/GenBank/DDBJ databases">
        <title>Genome sequence of Nannocystis excedens DSM 71.</title>
        <authorList>
            <person name="Blom J."/>
        </authorList>
    </citation>
    <scope>NUCLEOTIDE SEQUENCE [LARGE SCALE GENOMIC DNA]</scope>
    <source>
        <strain evidence="10">type strain: E19</strain>
    </source>
</reference>
<dbReference type="InterPro" id="IPR011004">
    <property type="entry name" value="Trimer_LpxA-like_sf"/>
</dbReference>
<name>A0A2C9D3U6_9HYPH</name>
<protein>
    <recommendedName>
        <fullName evidence="7">UDP-3-O-acylglucosamine N-acyltransferase</fullName>
        <ecNumber evidence="7">2.3.1.191</ecNumber>
    </recommendedName>
</protein>
<gene>
    <name evidence="7 9" type="primary">lpxD</name>
    <name evidence="9" type="ORF">HDIA_1403</name>
</gene>
<dbReference type="PROSITE" id="PS00101">
    <property type="entry name" value="HEXAPEP_TRANSFERASES"/>
    <property type="match status" value="1"/>
</dbReference>
<dbReference type="GO" id="GO:0103118">
    <property type="term" value="F:UDP-3-O-[(3R)-3-hydroxyacyl]-glucosamine N-acyltransferase activity"/>
    <property type="evidence" value="ECO:0007669"/>
    <property type="project" value="UniProtKB-EC"/>
</dbReference>
<feature type="active site" description="Proton acceptor" evidence="7">
    <location>
        <position position="256"/>
    </location>
</feature>
<organism evidence="9 10">
    <name type="scientific">Hartmannibacter diazotrophicus</name>
    <dbReference type="NCBI Taxonomy" id="1482074"/>
    <lineage>
        <taxon>Bacteria</taxon>
        <taxon>Pseudomonadati</taxon>
        <taxon>Pseudomonadota</taxon>
        <taxon>Alphaproteobacteria</taxon>
        <taxon>Hyphomicrobiales</taxon>
        <taxon>Pleomorphomonadaceae</taxon>
        <taxon>Hartmannibacter</taxon>
    </lineage>
</organism>